<sequence length="291" mass="30562">MTSGTLGPGRPLEETPFEQSARGLSRLPRDGATRTPVLALLQPRAFQGQLASSGACGVCCPDGAPNGPRRREARPPPTGDPGDARTVRAMGCAMSAEERAALARSKQIEKNLKEDGIQAAKDIKLLLLGERGGSSAAPRGSPARPAAAPGLRPRASGPRAPVPDAGAEPRALPDCTGLRACGRIGQEHHRQTDEVALGARQHREPVAMGSCHRANGRRREHGVLEPVPAPRSGGSAARVLQSWKAVFGTRFRTCGPRCGRRCAFTLSSADLGLPLAGRTREPRTRDARGGT</sequence>
<reference evidence="1 2" key="1">
    <citation type="journal article" date="2020" name="Cell">
        <title>Large-Scale Comparative Analyses of Tick Genomes Elucidate Their Genetic Diversity and Vector Capacities.</title>
        <authorList>
            <consortium name="Tick Genome and Microbiome Consortium (TIGMIC)"/>
            <person name="Jia N."/>
            <person name="Wang J."/>
            <person name="Shi W."/>
            <person name="Du L."/>
            <person name="Sun Y."/>
            <person name="Zhan W."/>
            <person name="Jiang J.F."/>
            <person name="Wang Q."/>
            <person name="Zhang B."/>
            <person name="Ji P."/>
            <person name="Bell-Sakyi L."/>
            <person name="Cui X.M."/>
            <person name="Yuan T.T."/>
            <person name="Jiang B.G."/>
            <person name="Yang W.F."/>
            <person name="Lam T.T."/>
            <person name="Chang Q.C."/>
            <person name="Ding S.J."/>
            <person name="Wang X.J."/>
            <person name="Zhu J.G."/>
            <person name="Ruan X.D."/>
            <person name="Zhao L."/>
            <person name="Wei J.T."/>
            <person name="Ye R.Z."/>
            <person name="Que T.C."/>
            <person name="Du C.H."/>
            <person name="Zhou Y.H."/>
            <person name="Cheng J.X."/>
            <person name="Dai P.F."/>
            <person name="Guo W.B."/>
            <person name="Han X.H."/>
            <person name="Huang E.J."/>
            <person name="Li L.F."/>
            <person name="Wei W."/>
            <person name="Gao Y.C."/>
            <person name="Liu J.Z."/>
            <person name="Shao H.Z."/>
            <person name="Wang X."/>
            <person name="Wang C.C."/>
            <person name="Yang T.C."/>
            <person name="Huo Q.B."/>
            <person name="Li W."/>
            <person name="Chen H.Y."/>
            <person name="Chen S.E."/>
            <person name="Zhou L.G."/>
            <person name="Ni X.B."/>
            <person name="Tian J.H."/>
            <person name="Sheng Y."/>
            <person name="Liu T."/>
            <person name="Pan Y.S."/>
            <person name="Xia L.Y."/>
            <person name="Li J."/>
            <person name="Zhao F."/>
            <person name="Cao W.C."/>
        </authorList>
    </citation>
    <scope>NUCLEOTIDE SEQUENCE [LARGE SCALE GENOMIC DNA]</scope>
    <source>
        <strain evidence="1">Iper-2018</strain>
    </source>
</reference>
<protein>
    <submittedName>
        <fullName evidence="1">Uncharacterized protein</fullName>
    </submittedName>
</protein>
<dbReference type="EMBL" id="JABSTQ010009243">
    <property type="protein sequence ID" value="KAG0431229.1"/>
    <property type="molecule type" value="Genomic_DNA"/>
</dbReference>
<gene>
    <name evidence="1" type="ORF">HPB47_021967</name>
</gene>
<evidence type="ECO:0000313" key="1">
    <source>
        <dbReference type="EMBL" id="KAG0431229.1"/>
    </source>
</evidence>
<accession>A0AC60QBU9</accession>
<comment type="caution">
    <text evidence="1">The sequence shown here is derived from an EMBL/GenBank/DDBJ whole genome shotgun (WGS) entry which is preliminary data.</text>
</comment>
<keyword evidence="2" id="KW-1185">Reference proteome</keyword>
<proteinExistence type="predicted"/>
<name>A0AC60QBU9_IXOPE</name>
<organism evidence="1 2">
    <name type="scientific">Ixodes persulcatus</name>
    <name type="common">Taiga tick</name>
    <dbReference type="NCBI Taxonomy" id="34615"/>
    <lineage>
        <taxon>Eukaryota</taxon>
        <taxon>Metazoa</taxon>
        <taxon>Ecdysozoa</taxon>
        <taxon>Arthropoda</taxon>
        <taxon>Chelicerata</taxon>
        <taxon>Arachnida</taxon>
        <taxon>Acari</taxon>
        <taxon>Parasitiformes</taxon>
        <taxon>Ixodida</taxon>
        <taxon>Ixodoidea</taxon>
        <taxon>Ixodidae</taxon>
        <taxon>Ixodinae</taxon>
        <taxon>Ixodes</taxon>
    </lineage>
</organism>
<dbReference type="Proteomes" id="UP000805193">
    <property type="component" value="Unassembled WGS sequence"/>
</dbReference>
<evidence type="ECO:0000313" key="2">
    <source>
        <dbReference type="Proteomes" id="UP000805193"/>
    </source>
</evidence>